<dbReference type="Pfam" id="PF00657">
    <property type="entry name" value="Lipase_GDSL"/>
    <property type="match status" value="1"/>
</dbReference>
<dbReference type="SUPFAM" id="SSF52266">
    <property type="entry name" value="SGNH hydrolase"/>
    <property type="match status" value="1"/>
</dbReference>
<dbReference type="PANTHER" id="PTHR45642">
    <property type="entry name" value="GDSL ESTERASE/LIPASE EXL3"/>
    <property type="match status" value="1"/>
</dbReference>
<dbReference type="Proteomes" id="UP001372338">
    <property type="component" value="Unassembled WGS sequence"/>
</dbReference>
<proteinExistence type="inferred from homology"/>
<evidence type="ECO:0000256" key="2">
    <source>
        <dbReference type="SAM" id="SignalP"/>
    </source>
</evidence>
<dbReference type="AlphaFoldDB" id="A0AAN9FQ48"/>
<protein>
    <recommendedName>
        <fullName evidence="5">GDSL esterase/lipase</fullName>
    </recommendedName>
</protein>
<dbReference type="PANTHER" id="PTHR45642:SF46">
    <property type="entry name" value="OS06G0636700 PROTEIN"/>
    <property type="match status" value="1"/>
</dbReference>
<evidence type="ECO:0000256" key="1">
    <source>
        <dbReference type="ARBA" id="ARBA00008668"/>
    </source>
</evidence>
<evidence type="ECO:0008006" key="5">
    <source>
        <dbReference type="Google" id="ProtNLM"/>
    </source>
</evidence>
<keyword evidence="4" id="KW-1185">Reference proteome</keyword>
<feature type="chain" id="PRO_5042999946" description="GDSL esterase/lipase" evidence="2">
    <location>
        <begin position="23"/>
        <end position="349"/>
    </location>
</feature>
<dbReference type="InterPro" id="IPR036514">
    <property type="entry name" value="SGNH_hydro_sf"/>
</dbReference>
<accession>A0AAN9FQ48</accession>
<sequence>MSYKVIYHFLIVHLLLGRWCLCAKIPAIIVFGDSSVDSGNNNYISTILKSNFEPYGCDFDGNQPTGRFSNGKLPTDFISETLGIKPLIPAYLDPKCNITDFATGVSFASAGTGYDNATSDLFSVIPLWKELEYYKEFQRDLRSYIGQDKANQVLSEAMHMISVGTNDFLENYRILSDRTAEYSLENYEQYLIGIADNFITELYQLGARKIAIAGLPPMGCLPLERTINLLFGSACAEEQNNVAQDFNQKLKALVAQLNHKLAGIRLVLSDTYDILLNIIQNPDSFGFAEARTACCGTGLIEIGYLCDKFNIFTCSDANNYVFWDALHTTEKTNRIVADNLIKKYLAEFL</sequence>
<comment type="similarity">
    <text evidence="1">Belongs to the 'GDSL' lipolytic enzyme family.</text>
</comment>
<keyword evidence="2" id="KW-0732">Signal</keyword>
<feature type="signal peptide" evidence="2">
    <location>
        <begin position="1"/>
        <end position="22"/>
    </location>
</feature>
<gene>
    <name evidence="3" type="ORF">RIF29_18029</name>
</gene>
<name>A0AAN9FQ48_CROPI</name>
<dbReference type="EMBL" id="JAYWIO010000003">
    <property type="protein sequence ID" value="KAK7276883.1"/>
    <property type="molecule type" value="Genomic_DNA"/>
</dbReference>
<dbReference type="Gene3D" id="3.40.50.1110">
    <property type="entry name" value="SGNH hydrolase"/>
    <property type="match status" value="1"/>
</dbReference>
<comment type="caution">
    <text evidence="3">The sequence shown here is derived from an EMBL/GenBank/DDBJ whole genome shotgun (WGS) entry which is preliminary data.</text>
</comment>
<dbReference type="FunFam" id="3.40.50.1110:FF:000003">
    <property type="entry name" value="GDSL esterase/lipase APG"/>
    <property type="match status" value="1"/>
</dbReference>
<evidence type="ECO:0000313" key="3">
    <source>
        <dbReference type="EMBL" id="KAK7276883.1"/>
    </source>
</evidence>
<dbReference type="GO" id="GO:0016788">
    <property type="term" value="F:hydrolase activity, acting on ester bonds"/>
    <property type="evidence" value="ECO:0007669"/>
    <property type="project" value="InterPro"/>
</dbReference>
<evidence type="ECO:0000313" key="4">
    <source>
        <dbReference type="Proteomes" id="UP001372338"/>
    </source>
</evidence>
<organism evidence="3 4">
    <name type="scientific">Crotalaria pallida</name>
    <name type="common">Smooth rattlebox</name>
    <name type="synonym">Crotalaria striata</name>
    <dbReference type="NCBI Taxonomy" id="3830"/>
    <lineage>
        <taxon>Eukaryota</taxon>
        <taxon>Viridiplantae</taxon>
        <taxon>Streptophyta</taxon>
        <taxon>Embryophyta</taxon>
        <taxon>Tracheophyta</taxon>
        <taxon>Spermatophyta</taxon>
        <taxon>Magnoliopsida</taxon>
        <taxon>eudicotyledons</taxon>
        <taxon>Gunneridae</taxon>
        <taxon>Pentapetalae</taxon>
        <taxon>rosids</taxon>
        <taxon>fabids</taxon>
        <taxon>Fabales</taxon>
        <taxon>Fabaceae</taxon>
        <taxon>Papilionoideae</taxon>
        <taxon>50 kb inversion clade</taxon>
        <taxon>genistoids sensu lato</taxon>
        <taxon>core genistoids</taxon>
        <taxon>Crotalarieae</taxon>
        <taxon>Crotalaria</taxon>
    </lineage>
</organism>
<dbReference type="CDD" id="cd01837">
    <property type="entry name" value="SGNH_plant_lipase_like"/>
    <property type="match status" value="1"/>
</dbReference>
<dbReference type="InterPro" id="IPR050592">
    <property type="entry name" value="GDSL_lipolytic_enzyme"/>
</dbReference>
<dbReference type="InterPro" id="IPR035669">
    <property type="entry name" value="SGNH_plant_lipase-like"/>
</dbReference>
<reference evidence="3 4" key="1">
    <citation type="submission" date="2024-01" db="EMBL/GenBank/DDBJ databases">
        <title>The genomes of 5 underutilized Papilionoideae crops provide insights into root nodulation and disease resistanc.</title>
        <authorList>
            <person name="Yuan L."/>
        </authorList>
    </citation>
    <scope>NUCLEOTIDE SEQUENCE [LARGE SCALE GENOMIC DNA]</scope>
    <source>
        <strain evidence="3">ZHUSHIDOU_FW_LH</strain>
        <tissue evidence="3">Leaf</tissue>
    </source>
</reference>
<dbReference type="InterPro" id="IPR001087">
    <property type="entry name" value="GDSL"/>
</dbReference>